<evidence type="ECO:0000313" key="11">
    <source>
        <dbReference type="EMBL" id="GMM52749.1"/>
    </source>
</evidence>
<evidence type="ECO:0000259" key="10">
    <source>
        <dbReference type="Pfam" id="PF05922"/>
    </source>
</evidence>
<feature type="domain" description="Inhibitor I9" evidence="10">
    <location>
        <begin position="223"/>
        <end position="316"/>
    </location>
</feature>
<dbReference type="InterPro" id="IPR036852">
    <property type="entry name" value="Peptidase_S8/S53_dom_sf"/>
</dbReference>
<evidence type="ECO:0000256" key="6">
    <source>
        <dbReference type="RuleBase" id="RU003355"/>
    </source>
</evidence>
<dbReference type="InterPro" id="IPR015500">
    <property type="entry name" value="Peptidase_S8_subtilisin-rel"/>
</dbReference>
<feature type="signal peptide" evidence="8">
    <location>
        <begin position="1"/>
        <end position="18"/>
    </location>
</feature>
<keyword evidence="12" id="KW-1185">Reference proteome</keyword>
<protein>
    <submittedName>
        <fullName evidence="11">Proteinase B</fullName>
    </submittedName>
</protein>
<dbReference type="PROSITE" id="PS00136">
    <property type="entry name" value="SUBTILASE_ASP"/>
    <property type="match status" value="1"/>
</dbReference>
<dbReference type="InterPro" id="IPR022398">
    <property type="entry name" value="Peptidase_S8_His-AS"/>
</dbReference>
<dbReference type="PRINTS" id="PR00723">
    <property type="entry name" value="SUBTILISIN"/>
</dbReference>
<dbReference type="GO" id="GO:0006508">
    <property type="term" value="P:proteolysis"/>
    <property type="evidence" value="ECO:0007669"/>
    <property type="project" value="UniProtKB-KW"/>
</dbReference>
<dbReference type="InterPro" id="IPR023828">
    <property type="entry name" value="Peptidase_S8_Ser-AS"/>
</dbReference>
<evidence type="ECO:0000256" key="8">
    <source>
        <dbReference type="SAM" id="SignalP"/>
    </source>
</evidence>
<dbReference type="PROSITE" id="PS00138">
    <property type="entry name" value="SUBTILASE_SER"/>
    <property type="match status" value="1"/>
</dbReference>
<feature type="domain" description="Peptidase S8/S53" evidence="9">
    <location>
        <begin position="353"/>
        <end position="589"/>
    </location>
</feature>
<comment type="similarity">
    <text evidence="1 5 6">Belongs to the peptidase S8 family.</text>
</comment>
<dbReference type="EMBL" id="BTGC01000008">
    <property type="protein sequence ID" value="GMM52749.1"/>
    <property type="molecule type" value="Genomic_DNA"/>
</dbReference>
<feature type="compositionally biased region" description="Basic residues" evidence="7">
    <location>
        <begin position="110"/>
        <end position="130"/>
    </location>
</feature>
<proteinExistence type="inferred from homology"/>
<dbReference type="PANTHER" id="PTHR43806">
    <property type="entry name" value="PEPTIDASE S8"/>
    <property type="match status" value="1"/>
</dbReference>
<dbReference type="Gene3D" id="3.30.70.80">
    <property type="entry name" value="Peptidase S8 propeptide/proteinase inhibitor I9"/>
    <property type="match status" value="1"/>
</dbReference>
<dbReference type="InterPro" id="IPR023827">
    <property type="entry name" value="Peptidase_S8_Asp-AS"/>
</dbReference>
<dbReference type="Pfam" id="PF05922">
    <property type="entry name" value="Inhibitor_I9"/>
    <property type="match status" value="1"/>
</dbReference>
<evidence type="ECO:0000256" key="4">
    <source>
        <dbReference type="ARBA" id="ARBA00022825"/>
    </source>
</evidence>
<keyword evidence="8" id="KW-0732">Signal</keyword>
<feature type="active site" description="Charge relay system" evidence="5">
    <location>
        <position position="555"/>
    </location>
</feature>
<feature type="compositionally biased region" description="Basic residues" evidence="7">
    <location>
        <begin position="182"/>
        <end position="200"/>
    </location>
</feature>
<dbReference type="Pfam" id="PF00082">
    <property type="entry name" value="Peptidase_S8"/>
    <property type="match status" value="1"/>
</dbReference>
<dbReference type="InterPro" id="IPR010259">
    <property type="entry name" value="S8pro/Inhibitor_I9"/>
</dbReference>
<feature type="active site" description="Charge relay system" evidence="5">
    <location>
        <position position="394"/>
    </location>
</feature>
<dbReference type="PANTHER" id="PTHR43806:SF11">
    <property type="entry name" value="CEREVISIN-RELATED"/>
    <property type="match status" value="1"/>
</dbReference>
<feature type="chain" id="PRO_5043797917" evidence="8">
    <location>
        <begin position="19"/>
        <end position="673"/>
    </location>
</feature>
<dbReference type="PROSITE" id="PS00137">
    <property type="entry name" value="SUBTILASE_HIS"/>
    <property type="match status" value="1"/>
</dbReference>
<keyword evidence="3 5" id="KW-0378">Hydrolase</keyword>
<evidence type="ECO:0000256" key="3">
    <source>
        <dbReference type="ARBA" id="ARBA00022801"/>
    </source>
</evidence>
<evidence type="ECO:0000256" key="7">
    <source>
        <dbReference type="SAM" id="MobiDB-lite"/>
    </source>
</evidence>
<evidence type="ECO:0000256" key="1">
    <source>
        <dbReference type="ARBA" id="ARBA00011073"/>
    </source>
</evidence>
<dbReference type="PROSITE" id="PS51892">
    <property type="entry name" value="SUBTILASE"/>
    <property type="match status" value="1"/>
</dbReference>
<dbReference type="InterPro" id="IPR000209">
    <property type="entry name" value="Peptidase_S8/S53_dom"/>
</dbReference>
<dbReference type="InterPro" id="IPR050131">
    <property type="entry name" value="Peptidase_S8_subtilisin-like"/>
</dbReference>
<dbReference type="GO" id="GO:0004252">
    <property type="term" value="F:serine-type endopeptidase activity"/>
    <property type="evidence" value="ECO:0007669"/>
    <property type="project" value="UniProtKB-UniRule"/>
</dbReference>
<comment type="caution">
    <text evidence="11">The sequence shown here is derived from an EMBL/GenBank/DDBJ whole genome shotgun (WGS) entry which is preliminary data.</text>
</comment>
<feature type="active site" description="Charge relay system" evidence="5">
    <location>
        <position position="362"/>
    </location>
</feature>
<feature type="compositionally biased region" description="Basic and acidic residues" evidence="7">
    <location>
        <begin position="170"/>
        <end position="181"/>
    </location>
</feature>
<dbReference type="SUPFAM" id="SSF52743">
    <property type="entry name" value="Subtilisin-like"/>
    <property type="match status" value="1"/>
</dbReference>
<accession>A0AAV5RMJ9</accession>
<feature type="compositionally biased region" description="Acidic residues" evidence="7">
    <location>
        <begin position="90"/>
        <end position="106"/>
    </location>
</feature>
<reference evidence="11 12" key="1">
    <citation type="journal article" date="2023" name="Elife">
        <title>Identification of key yeast species and microbe-microbe interactions impacting larval growth of Drosophila in the wild.</title>
        <authorList>
            <person name="Mure A."/>
            <person name="Sugiura Y."/>
            <person name="Maeda R."/>
            <person name="Honda K."/>
            <person name="Sakurai N."/>
            <person name="Takahashi Y."/>
            <person name="Watada M."/>
            <person name="Katoh T."/>
            <person name="Gotoh A."/>
            <person name="Gotoh Y."/>
            <person name="Taniguchi I."/>
            <person name="Nakamura K."/>
            <person name="Hayashi T."/>
            <person name="Katayama T."/>
            <person name="Uemura T."/>
            <person name="Hattori Y."/>
        </authorList>
    </citation>
    <scope>NUCLEOTIDE SEQUENCE [LARGE SCALE GENOMIC DNA]</scope>
    <source>
        <strain evidence="11 12">SB-73</strain>
    </source>
</reference>
<dbReference type="InterPro" id="IPR037045">
    <property type="entry name" value="S8pro/Inhibitor_I9_sf"/>
</dbReference>
<organism evidence="11 12">
    <name type="scientific">Starmerella bacillaris</name>
    <name type="common">Yeast</name>
    <name type="synonym">Candida zemplinina</name>
    <dbReference type="NCBI Taxonomy" id="1247836"/>
    <lineage>
        <taxon>Eukaryota</taxon>
        <taxon>Fungi</taxon>
        <taxon>Dikarya</taxon>
        <taxon>Ascomycota</taxon>
        <taxon>Saccharomycotina</taxon>
        <taxon>Dipodascomycetes</taxon>
        <taxon>Dipodascales</taxon>
        <taxon>Trichomonascaceae</taxon>
        <taxon>Starmerella</taxon>
    </lineage>
</organism>
<dbReference type="SUPFAM" id="SSF54897">
    <property type="entry name" value="Protease propeptides/inhibitors"/>
    <property type="match status" value="1"/>
</dbReference>
<dbReference type="CDD" id="cd04077">
    <property type="entry name" value="Peptidases_S8_PCSK9_ProteinaseK_like"/>
    <property type="match status" value="1"/>
</dbReference>
<dbReference type="AlphaFoldDB" id="A0AAV5RMJ9"/>
<keyword evidence="4 5" id="KW-0720">Serine protease</keyword>
<feature type="region of interest" description="Disordered" evidence="7">
    <location>
        <begin position="59"/>
        <end position="205"/>
    </location>
</feature>
<gene>
    <name evidence="11" type="ORF">DASB73_037120</name>
</gene>
<name>A0AAV5RMJ9_STABA</name>
<dbReference type="Proteomes" id="UP001362899">
    <property type="component" value="Unassembled WGS sequence"/>
</dbReference>
<keyword evidence="2 5" id="KW-0645">Protease</keyword>
<sequence>MVKPTILLGAALLSAASALYIPHEEDPGFVSILPEGSPEENSERVQAAIASQLTEDKGCTGMRRGFKHKGMKMKHNKGMMKHKMRKHREEEEEFDSDSGSDSEDEEHDRKHGPPHPKHRGKHHGPPHPKHGGPDDEEHDRKHVPPPPPPPGHGDDDDEFDGPPPPPPHPKHGDEEEHDRKHGPPHPKHRGKHHGPPKHKEHKPEEKPTGFIVSQNAESLIPDSYIIVLKDTAPSNALETLLQSVSELSGTVASNFLADNIAHPLLETETKHDITNVYNINDNVFRGFAAKLLPGVAEMISDLPEVAFVEQDSIVKAMNSKEEDQAPWGLARVSHREKLGLSNYNKYLYDSEGGEGVTAYIVDTGIYVDHEDFGGRAVWGKTMPLGDVDEDAHGHGSHCAGTIGGNKYGIAKKAKLVAVKVLGSDGSGSMSDVIGGVEYVVSSHKAEQKSNPKHKGSTANMSLGGGKSPSLDIAVNAATKAGVHFAVAAGNEDQDACNVSPAGAEGAVTVGATNVGDVRAYFSNWGRCVDIFAPGVNILSVGTDSPTSSALMSGTSMASPHIAGLLTYFVSLQPSTDSEYAVRGELTTSELKKHLIAFGTNGVIADLDAASPNILAFNGGAGNISKFWTGDNSGDDKGGLFDHIGDIFSDNVDRALDIIDDVFDNANKVIGGLF</sequence>
<evidence type="ECO:0000313" key="12">
    <source>
        <dbReference type="Proteomes" id="UP001362899"/>
    </source>
</evidence>
<dbReference type="FunFam" id="3.40.50.200:FF:000007">
    <property type="entry name" value="Subtilisin-like serine protease"/>
    <property type="match status" value="1"/>
</dbReference>
<evidence type="ECO:0000256" key="5">
    <source>
        <dbReference type="PROSITE-ProRule" id="PRU01240"/>
    </source>
</evidence>
<feature type="compositionally biased region" description="Basic residues" evidence="7">
    <location>
        <begin position="64"/>
        <end position="86"/>
    </location>
</feature>
<evidence type="ECO:0000256" key="2">
    <source>
        <dbReference type="ARBA" id="ARBA00022670"/>
    </source>
</evidence>
<dbReference type="Gene3D" id="3.40.50.200">
    <property type="entry name" value="Peptidase S8/S53 domain"/>
    <property type="match status" value="1"/>
</dbReference>
<evidence type="ECO:0000259" key="9">
    <source>
        <dbReference type="Pfam" id="PF00082"/>
    </source>
</evidence>
<dbReference type="InterPro" id="IPR034193">
    <property type="entry name" value="PCSK9_ProteinaseK-like"/>
</dbReference>